<dbReference type="InterPro" id="IPR019734">
    <property type="entry name" value="TPR_rpt"/>
</dbReference>
<dbReference type="InterPro" id="IPR030888">
    <property type="entry name" value="Put_ccm"/>
</dbReference>
<dbReference type="SUPFAM" id="SSF48452">
    <property type="entry name" value="TPR-like"/>
    <property type="match status" value="1"/>
</dbReference>
<dbReference type="InterPro" id="IPR011990">
    <property type="entry name" value="TPR-like_helical_dom_sf"/>
</dbReference>
<keyword evidence="2" id="KW-0802">TPR repeat</keyword>
<dbReference type="EMBL" id="PPFX01000012">
    <property type="protein sequence ID" value="PNU20485.1"/>
    <property type="molecule type" value="Genomic_DNA"/>
</dbReference>
<dbReference type="InterPro" id="IPR051263">
    <property type="entry name" value="C-type_cytochrome_biogenesis"/>
</dbReference>
<dbReference type="PANTHER" id="PTHR47870">
    <property type="entry name" value="CYTOCHROME C-TYPE BIOGENESIS PROTEIN CCMH"/>
    <property type="match status" value="1"/>
</dbReference>
<accession>A0A2K2HAZ6</accession>
<gene>
    <name evidence="4" type="ORF">C2E25_07135</name>
</gene>
<name>A0A2K2HAZ6_9BACT</name>
<evidence type="ECO:0000256" key="3">
    <source>
        <dbReference type="SAM" id="Phobius"/>
    </source>
</evidence>
<keyword evidence="3" id="KW-1133">Transmembrane helix</keyword>
<dbReference type="GO" id="GO:0017004">
    <property type="term" value="P:cytochrome complex assembly"/>
    <property type="evidence" value="ECO:0007669"/>
    <property type="project" value="UniProtKB-KW"/>
</dbReference>
<evidence type="ECO:0000256" key="2">
    <source>
        <dbReference type="PROSITE-ProRule" id="PRU00339"/>
    </source>
</evidence>
<feature type="repeat" description="TPR" evidence="2">
    <location>
        <begin position="88"/>
        <end position="121"/>
    </location>
</feature>
<sequence>MEHATYLIIAYMAIWGGLAGYLLWLSNCQRRTARQLELLCAQLETHLKTSPRDVNALLSLGDAYLNSRRAMEAFRLFQRTLDIEPGNVHALSDLGSLYQQIGQYDKALDSYRRAFESRPDHTGSLLNMALIYSRHKGENVRALELLQQFLNSNPEPQLVATAKQEIARIRQVMQAANSPASPAPAGRD</sequence>
<keyword evidence="1" id="KW-0201">Cytochrome c-type biogenesis</keyword>
<organism evidence="4 5">
    <name type="scientific">Geothermobacter hydrogeniphilus</name>
    <dbReference type="NCBI Taxonomy" id="1969733"/>
    <lineage>
        <taxon>Bacteria</taxon>
        <taxon>Pseudomonadati</taxon>
        <taxon>Thermodesulfobacteriota</taxon>
        <taxon>Desulfuromonadia</taxon>
        <taxon>Desulfuromonadales</taxon>
        <taxon>Geothermobacteraceae</taxon>
        <taxon>Geothermobacter</taxon>
    </lineage>
</organism>
<dbReference type="Proteomes" id="UP000236340">
    <property type="component" value="Unassembled WGS sequence"/>
</dbReference>
<dbReference type="SMART" id="SM00028">
    <property type="entry name" value="TPR"/>
    <property type="match status" value="2"/>
</dbReference>
<comment type="caution">
    <text evidence="4">The sequence shown here is derived from an EMBL/GenBank/DDBJ whole genome shotgun (WGS) entry which is preliminary data.</text>
</comment>
<feature type="transmembrane region" description="Helical" evidence="3">
    <location>
        <begin position="6"/>
        <end position="25"/>
    </location>
</feature>
<evidence type="ECO:0000313" key="4">
    <source>
        <dbReference type="EMBL" id="PNU20485.1"/>
    </source>
</evidence>
<dbReference type="PANTHER" id="PTHR47870:SF1">
    <property type="entry name" value="CYTOCHROME C-TYPE BIOGENESIS PROTEIN CCMH"/>
    <property type="match status" value="1"/>
</dbReference>
<dbReference type="Gene3D" id="1.25.40.10">
    <property type="entry name" value="Tetratricopeptide repeat domain"/>
    <property type="match status" value="1"/>
</dbReference>
<keyword evidence="3" id="KW-0472">Membrane</keyword>
<dbReference type="AlphaFoldDB" id="A0A2K2HAZ6"/>
<protein>
    <submittedName>
        <fullName evidence="4">Uncharacterized protein</fullName>
    </submittedName>
</protein>
<reference evidence="4 5" key="1">
    <citation type="journal article" date="2018" name="Genome Announc.">
        <title>Genome Sequence of Geothermobacter sp. HR-1 Iron Reducer from the Loihi Seamount.</title>
        <authorList>
            <person name="Smith H."/>
            <person name="Abuyen K."/>
            <person name="Tremblay J."/>
            <person name="Savalia P."/>
            <person name="Perez-Rodriguez I."/>
            <person name="Emerson D."/>
            <person name="Tully B."/>
            <person name="Amend J."/>
        </authorList>
    </citation>
    <scope>NUCLEOTIDE SEQUENCE [LARGE SCALE GENOMIC DNA]</scope>
    <source>
        <strain evidence="4 5">HR-1</strain>
    </source>
</reference>
<dbReference type="Pfam" id="PF13176">
    <property type="entry name" value="TPR_7"/>
    <property type="match status" value="1"/>
</dbReference>
<keyword evidence="3" id="KW-0812">Transmembrane</keyword>
<evidence type="ECO:0000256" key="1">
    <source>
        <dbReference type="ARBA" id="ARBA00022748"/>
    </source>
</evidence>
<dbReference type="Pfam" id="PF13424">
    <property type="entry name" value="TPR_12"/>
    <property type="match status" value="1"/>
</dbReference>
<proteinExistence type="predicted"/>
<dbReference type="PROSITE" id="PS50005">
    <property type="entry name" value="TPR"/>
    <property type="match status" value="2"/>
</dbReference>
<evidence type="ECO:0000313" key="5">
    <source>
        <dbReference type="Proteomes" id="UP000236340"/>
    </source>
</evidence>
<dbReference type="NCBIfam" id="TIGR04391">
    <property type="entry name" value="CcmD_alt_fam"/>
    <property type="match status" value="1"/>
</dbReference>
<dbReference type="RefSeq" id="WP_103115071.1">
    <property type="nucleotide sequence ID" value="NZ_PPFX01000012.1"/>
</dbReference>
<dbReference type="PROSITE" id="PS50293">
    <property type="entry name" value="TPR_REGION"/>
    <property type="match status" value="1"/>
</dbReference>
<feature type="repeat" description="TPR" evidence="2">
    <location>
        <begin position="54"/>
        <end position="87"/>
    </location>
</feature>
<dbReference type="GO" id="GO:0005886">
    <property type="term" value="C:plasma membrane"/>
    <property type="evidence" value="ECO:0007669"/>
    <property type="project" value="TreeGrafter"/>
</dbReference>
<dbReference type="OrthoDB" id="5397148at2"/>